<accession>A0A5S4GBK2</accession>
<protein>
    <submittedName>
        <fullName evidence="1">Uncharacterized protein</fullName>
    </submittedName>
</protein>
<sequence length="138" mass="15794">MAEKYPQYYAYEGRPVAFVEAPDGGLLVWALSGRTGEFTLDRSYVDKIWFGTTADIDTLTRDEFVQRVEEYRGRRLRGDGPAYALYETINGLEDASRAEARDLTPEERALIRTLRLRVHDLFEAELREQGRQGTPADS</sequence>
<organism evidence="1 2">
    <name type="scientific">Actinomadura geliboluensis</name>
    <dbReference type="NCBI Taxonomy" id="882440"/>
    <lineage>
        <taxon>Bacteria</taxon>
        <taxon>Bacillati</taxon>
        <taxon>Actinomycetota</taxon>
        <taxon>Actinomycetes</taxon>
        <taxon>Streptosporangiales</taxon>
        <taxon>Thermomonosporaceae</taxon>
        <taxon>Actinomadura</taxon>
    </lineage>
</organism>
<dbReference type="Proteomes" id="UP000305238">
    <property type="component" value="Unassembled WGS sequence"/>
</dbReference>
<evidence type="ECO:0000313" key="1">
    <source>
        <dbReference type="EMBL" id="TMR30396.1"/>
    </source>
</evidence>
<dbReference type="RefSeq" id="WP_138640551.1">
    <property type="nucleotide sequence ID" value="NZ_JASWDG010000172.1"/>
</dbReference>
<name>A0A5S4GBK2_9ACTN</name>
<dbReference type="AlphaFoldDB" id="A0A5S4GBK2"/>
<proteinExistence type="predicted"/>
<dbReference type="EMBL" id="VCKZ01000343">
    <property type="protein sequence ID" value="TMR30396.1"/>
    <property type="molecule type" value="Genomic_DNA"/>
</dbReference>
<dbReference type="OrthoDB" id="275232at2"/>
<reference evidence="1 2" key="1">
    <citation type="submission" date="2019-05" db="EMBL/GenBank/DDBJ databases">
        <title>Draft genome sequence of Actinomadura geliboluensis A8036.</title>
        <authorList>
            <person name="Saricaoglu S."/>
            <person name="Isik K."/>
        </authorList>
    </citation>
    <scope>NUCLEOTIDE SEQUENCE [LARGE SCALE GENOMIC DNA]</scope>
    <source>
        <strain evidence="1 2">A8036</strain>
    </source>
</reference>
<keyword evidence="2" id="KW-1185">Reference proteome</keyword>
<gene>
    <name evidence="1" type="ORF">ETD96_33775</name>
</gene>
<comment type="caution">
    <text evidence="1">The sequence shown here is derived from an EMBL/GenBank/DDBJ whole genome shotgun (WGS) entry which is preliminary data.</text>
</comment>
<evidence type="ECO:0000313" key="2">
    <source>
        <dbReference type="Proteomes" id="UP000305238"/>
    </source>
</evidence>